<dbReference type="InterPro" id="IPR002347">
    <property type="entry name" value="SDR_fam"/>
</dbReference>
<keyword evidence="4" id="KW-1185">Reference proteome</keyword>
<dbReference type="Proteomes" id="UP000537825">
    <property type="component" value="Unassembled WGS sequence"/>
</dbReference>
<organism evidence="3 4">
    <name type="scientific">Corallococcus exiguus</name>
    <dbReference type="NCBI Taxonomy" id="83462"/>
    <lineage>
        <taxon>Bacteria</taxon>
        <taxon>Pseudomonadati</taxon>
        <taxon>Myxococcota</taxon>
        <taxon>Myxococcia</taxon>
        <taxon>Myxococcales</taxon>
        <taxon>Cystobacterineae</taxon>
        <taxon>Myxococcaceae</taxon>
        <taxon>Corallococcus</taxon>
    </lineage>
</organism>
<evidence type="ECO:0000313" key="3">
    <source>
        <dbReference type="EMBL" id="NBC46365.1"/>
    </source>
</evidence>
<dbReference type="PRINTS" id="PR00080">
    <property type="entry name" value="SDRFAMILY"/>
</dbReference>
<dbReference type="PANTHER" id="PTHR42760:SF133">
    <property type="entry name" value="3-OXOACYL-[ACYL-CARRIER-PROTEIN] REDUCTASE"/>
    <property type="match status" value="1"/>
</dbReference>
<accession>A0A7X5BWC1</accession>
<comment type="similarity">
    <text evidence="1">Belongs to the short-chain dehydrogenases/reductases (SDR) family.</text>
</comment>
<dbReference type="Gene3D" id="3.40.50.720">
    <property type="entry name" value="NAD(P)-binding Rossmann-like Domain"/>
    <property type="match status" value="1"/>
</dbReference>
<protein>
    <submittedName>
        <fullName evidence="3">SDR family oxidoreductase</fullName>
    </submittedName>
</protein>
<dbReference type="Pfam" id="PF13561">
    <property type="entry name" value="adh_short_C2"/>
    <property type="match status" value="1"/>
</dbReference>
<evidence type="ECO:0000256" key="1">
    <source>
        <dbReference type="ARBA" id="ARBA00006484"/>
    </source>
</evidence>
<comment type="caution">
    <text evidence="3">The sequence shown here is derived from an EMBL/GenBank/DDBJ whole genome shotgun (WGS) entry which is preliminary data.</text>
</comment>
<dbReference type="PRINTS" id="PR00081">
    <property type="entry name" value="GDHRDH"/>
</dbReference>
<dbReference type="GO" id="GO:0006633">
    <property type="term" value="P:fatty acid biosynthetic process"/>
    <property type="evidence" value="ECO:0007669"/>
    <property type="project" value="TreeGrafter"/>
</dbReference>
<dbReference type="GO" id="GO:0016616">
    <property type="term" value="F:oxidoreductase activity, acting on the CH-OH group of donors, NAD or NADP as acceptor"/>
    <property type="evidence" value="ECO:0007669"/>
    <property type="project" value="TreeGrafter"/>
</dbReference>
<evidence type="ECO:0000256" key="2">
    <source>
        <dbReference type="ARBA" id="ARBA00023002"/>
    </source>
</evidence>
<dbReference type="SUPFAM" id="SSF51735">
    <property type="entry name" value="NAD(P)-binding Rossmann-fold domains"/>
    <property type="match status" value="1"/>
</dbReference>
<dbReference type="FunFam" id="3.40.50.720:FF:000084">
    <property type="entry name" value="Short-chain dehydrogenase reductase"/>
    <property type="match status" value="1"/>
</dbReference>
<proteinExistence type="inferred from homology"/>
<gene>
    <name evidence="3" type="ORF">GTZ93_41940</name>
</gene>
<sequence length="249" mass="26252">MGRLTGKVALVTGSNGGIGFATARLFAEEGAHVYVNGRRREQVEVAVRRIGPNATPLPGDVSRAEDLRRMFEHIKRERKALDIVVANAAISRGAALGGIDERTYQEVFDVNVKGVIFTVQGALPLMADGGSVLLMGSVITGKGIPGETLYAASKATIRSLARTWAAELAPRRIRVNVVTPGAIHTEGMEAALGGSEATAQRLDAMAQAIPVGRVGEPEDLARALLFMASSDAAYVNGTELYVDGGRTQV</sequence>
<evidence type="ECO:0000313" key="4">
    <source>
        <dbReference type="Proteomes" id="UP000537825"/>
    </source>
</evidence>
<dbReference type="CDD" id="cd05233">
    <property type="entry name" value="SDR_c"/>
    <property type="match status" value="1"/>
</dbReference>
<dbReference type="GO" id="GO:0048038">
    <property type="term" value="F:quinone binding"/>
    <property type="evidence" value="ECO:0007669"/>
    <property type="project" value="TreeGrafter"/>
</dbReference>
<reference evidence="3 4" key="1">
    <citation type="submission" date="2020-01" db="EMBL/GenBank/DDBJ databases">
        <title>The draft genome sequence of Corallococcus exiguus DSM 14696.</title>
        <authorList>
            <person name="Zhang X."/>
            <person name="Zhu H."/>
        </authorList>
    </citation>
    <scope>NUCLEOTIDE SEQUENCE [LARGE SCALE GENOMIC DNA]</scope>
    <source>
        <strain evidence="3 4">DSM 14696</strain>
    </source>
</reference>
<dbReference type="PANTHER" id="PTHR42760">
    <property type="entry name" value="SHORT-CHAIN DEHYDROGENASES/REDUCTASES FAMILY MEMBER"/>
    <property type="match status" value="1"/>
</dbReference>
<dbReference type="EMBL" id="JAAAPK010000025">
    <property type="protein sequence ID" value="NBC46365.1"/>
    <property type="molecule type" value="Genomic_DNA"/>
</dbReference>
<dbReference type="InterPro" id="IPR036291">
    <property type="entry name" value="NAD(P)-bd_dom_sf"/>
</dbReference>
<keyword evidence="2" id="KW-0560">Oxidoreductase</keyword>
<name>A0A7X5BWC1_9BACT</name>
<dbReference type="AlphaFoldDB" id="A0A7X5BWC1"/>
<dbReference type="RefSeq" id="WP_139923428.1">
    <property type="nucleotide sequence ID" value="NZ_JAAAPK010000025.1"/>
</dbReference>